<dbReference type="PANTHER" id="PTHR45904:SF2">
    <property type="entry name" value="TRNA (URACIL-5-)-METHYLTRANSFERASE HOMOLOG A"/>
    <property type="match status" value="1"/>
</dbReference>
<dbReference type="AlphaFoldDB" id="A0A1B0DKM9"/>
<dbReference type="InterPro" id="IPR012677">
    <property type="entry name" value="Nucleotide-bd_a/b_plait_sf"/>
</dbReference>
<keyword evidence="3 6" id="KW-0949">S-adenosyl-L-methionine</keyword>
<dbReference type="SUPFAM" id="SSF54928">
    <property type="entry name" value="RNA-binding domain, RBD"/>
    <property type="match status" value="1"/>
</dbReference>
<evidence type="ECO:0000313" key="8">
    <source>
        <dbReference type="EnsemblMetazoa" id="PPAI008823-PA"/>
    </source>
</evidence>
<evidence type="ECO:0000256" key="7">
    <source>
        <dbReference type="SAM" id="MobiDB-lite"/>
    </source>
</evidence>
<accession>A0A1B0DKM9</accession>
<evidence type="ECO:0000256" key="1">
    <source>
        <dbReference type="ARBA" id="ARBA00022603"/>
    </source>
</evidence>
<dbReference type="PANTHER" id="PTHR45904">
    <property type="entry name" value="TRNA (URACIL-5-)-METHYLTRANSFERASE"/>
    <property type="match status" value="1"/>
</dbReference>
<dbReference type="VEuPathDB" id="VectorBase:PPAI008823"/>
<dbReference type="InterPro" id="IPR045850">
    <property type="entry name" value="TRM2_met"/>
</dbReference>
<dbReference type="InterPro" id="IPR029063">
    <property type="entry name" value="SAM-dependent_MTases_sf"/>
</dbReference>
<dbReference type="GO" id="GO:0030697">
    <property type="term" value="F:tRNA (uracil(54)-C5)-methyltransferase activity, S-adenosyl methionine-dependent"/>
    <property type="evidence" value="ECO:0007669"/>
    <property type="project" value="UniProtKB-EC"/>
</dbReference>
<dbReference type="GO" id="GO:0032259">
    <property type="term" value="P:methylation"/>
    <property type="evidence" value="ECO:0007669"/>
    <property type="project" value="UniProtKB-KW"/>
</dbReference>
<dbReference type="InterPro" id="IPR035979">
    <property type="entry name" value="RBD_domain_sf"/>
</dbReference>
<evidence type="ECO:0000256" key="3">
    <source>
        <dbReference type="ARBA" id="ARBA00022691"/>
    </source>
</evidence>
<dbReference type="InterPro" id="IPR010280">
    <property type="entry name" value="U5_MeTrfase_fam"/>
</dbReference>
<feature type="region of interest" description="Disordered" evidence="7">
    <location>
        <begin position="1"/>
        <end position="31"/>
    </location>
</feature>
<dbReference type="Proteomes" id="UP000092462">
    <property type="component" value="Unassembled WGS sequence"/>
</dbReference>
<dbReference type="EMBL" id="AJVK01067980">
    <property type="status" value="NOT_ANNOTATED_CDS"/>
    <property type="molecule type" value="Genomic_DNA"/>
</dbReference>
<name>A0A1B0DKM9_PHLPP</name>
<organism evidence="8 9">
    <name type="scientific">Phlebotomus papatasi</name>
    <name type="common">Sandfly</name>
    <dbReference type="NCBI Taxonomy" id="29031"/>
    <lineage>
        <taxon>Eukaryota</taxon>
        <taxon>Metazoa</taxon>
        <taxon>Ecdysozoa</taxon>
        <taxon>Arthropoda</taxon>
        <taxon>Hexapoda</taxon>
        <taxon>Insecta</taxon>
        <taxon>Pterygota</taxon>
        <taxon>Neoptera</taxon>
        <taxon>Endopterygota</taxon>
        <taxon>Diptera</taxon>
        <taxon>Nematocera</taxon>
        <taxon>Psychodoidea</taxon>
        <taxon>Psychodidae</taxon>
        <taxon>Phlebotomus</taxon>
        <taxon>Phlebotomus</taxon>
    </lineage>
</organism>
<dbReference type="GO" id="GO:0003723">
    <property type="term" value="F:RNA binding"/>
    <property type="evidence" value="ECO:0007669"/>
    <property type="project" value="TreeGrafter"/>
</dbReference>
<comment type="caution">
    <text evidence="6">Lacks conserved residue(s) required for the propagation of feature annotation.</text>
</comment>
<protein>
    <recommendedName>
        <fullName evidence="4">tRNA (uracil(54)-C(5))-methyltransferase</fullName>
        <ecNumber evidence="4">2.1.1.35</ecNumber>
    </recommendedName>
</protein>
<dbReference type="SUPFAM" id="SSF53335">
    <property type="entry name" value="S-adenosyl-L-methionine-dependent methyltransferases"/>
    <property type="match status" value="1"/>
</dbReference>
<sequence>MTSVEKPTEEVSEDLPLQAEPELPKETEEPAENNEFAYIKQGFTSEIFKIEVKNLPKHYGMGELRKLLQKLNLDFAKVKLVRKNNPWIYICFRSSEARDAGIKVLNGMKWKGKELIAFEAKPAPDPLVKKRNADGEQGNAGKRPRTIAECTTALAHLTYEAQLVQKQSEVENLLKKFSGDQWHACKAQRQEIEELRKEFGGLPCQLEQIRASPLVSGYRNKCEFSVGKDPSGENVVGFRLGSYATGFVEVCPVDELKHIPDRVKMAVRLFQQFVRSSKHEVFNPEQQTGIFRQFVTRLSFATNEIMLNVGVNAKNLTEEDNEQLKNDIKEFFTQKEGKLVNVNSLFYQEMRKKDKDNKKDAMVHLHGQTHITDEIHGLKFRISPESFFQINTPAAEVLYSAIIELGAVSKDTTILDICCGA</sequence>
<dbReference type="EC" id="2.1.1.35" evidence="4"/>
<dbReference type="VEuPathDB" id="VectorBase:PPAPM1_005210"/>
<keyword evidence="1 6" id="KW-0489">Methyltransferase</keyword>
<comment type="catalytic activity">
    <reaction evidence="5">
        <text>uridine(54) in tRNA + S-adenosyl-L-methionine = 5-methyluridine(54) in tRNA + S-adenosyl-L-homocysteine + H(+)</text>
        <dbReference type="Rhea" id="RHEA:42712"/>
        <dbReference type="Rhea" id="RHEA-COMP:10167"/>
        <dbReference type="Rhea" id="RHEA-COMP:10193"/>
        <dbReference type="ChEBI" id="CHEBI:15378"/>
        <dbReference type="ChEBI" id="CHEBI:57856"/>
        <dbReference type="ChEBI" id="CHEBI:59789"/>
        <dbReference type="ChEBI" id="CHEBI:65315"/>
        <dbReference type="ChEBI" id="CHEBI:74447"/>
        <dbReference type="EC" id="2.1.1.35"/>
    </reaction>
    <physiologicalReaction direction="left-to-right" evidence="5">
        <dbReference type="Rhea" id="RHEA:42713"/>
    </physiologicalReaction>
</comment>
<feature type="binding site" evidence="6">
    <location>
        <position position="389"/>
    </location>
    <ligand>
        <name>S-adenosyl-L-methionine</name>
        <dbReference type="ChEBI" id="CHEBI:59789"/>
    </ligand>
</feature>
<evidence type="ECO:0000256" key="4">
    <source>
        <dbReference type="ARBA" id="ARBA00033763"/>
    </source>
</evidence>
<dbReference type="Gene3D" id="2.40.50.1070">
    <property type="match status" value="1"/>
</dbReference>
<evidence type="ECO:0000256" key="2">
    <source>
        <dbReference type="ARBA" id="ARBA00022679"/>
    </source>
</evidence>
<dbReference type="Gene3D" id="3.30.70.330">
    <property type="match status" value="1"/>
</dbReference>
<proteinExistence type="inferred from homology"/>
<dbReference type="EnsemblMetazoa" id="PPAI008823-RA">
    <property type="protein sequence ID" value="PPAI008823-PA"/>
    <property type="gene ID" value="PPAI008823"/>
</dbReference>
<dbReference type="GO" id="GO:0006396">
    <property type="term" value="P:RNA processing"/>
    <property type="evidence" value="ECO:0007669"/>
    <property type="project" value="InterPro"/>
</dbReference>
<evidence type="ECO:0000313" key="9">
    <source>
        <dbReference type="Proteomes" id="UP000092462"/>
    </source>
</evidence>
<evidence type="ECO:0000256" key="6">
    <source>
        <dbReference type="PROSITE-ProRule" id="PRU01024"/>
    </source>
</evidence>
<evidence type="ECO:0000256" key="5">
    <source>
        <dbReference type="ARBA" id="ARBA00047278"/>
    </source>
</evidence>
<reference evidence="8" key="1">
    <citation type="submission" date="2022-08" db="UniProtKB">
        <authorList>
            <consortium name="EnsemblMetazoa"/>
        </authorList>
    </citation>
    <scope>IDENTIFICATION</scope>
    <source>
        <strain evidence="8">Israel</strain>
    </source>
</reference>
<comment type="similarity">
    <text evidence="6">Belongs to the class I-like SAM-binding methyltransferase superfamily. RNA M5U methyltransferase family.</text>
</comment>
<keyword evidence="9" id="KW-1185">Reference proteome</keyword>
<dbReference type="PROSITE" id="PS51687">
    <property type="entry name" value="SAM_MT_RNA_M5U"/>
    <property type="match status" value="1"/>
</dbReference>
<keyword evidence="2 6" id="KW-0808">Transferase</keyword>